<evidence type="ECO:0000256" key="1">
    <source>
        <dbReference type="ARBA" id="ARBA00022723"/>
    </source>
</evidence>
<dbReference type="HOGENOM" id="CLU_1220374_0_0_1"/>
<keyword evidence="7" id="KW-1185">Reference proteome</keyword>
<evidence type="ECO:0000259" key="5">
    <source>
        <dbReference type="PROSITE" id="PS50865"/>
    </source>
</evidence>
<accession>A0A0C3KVK1</accession>
<dbReference type="InterPro" id="IPR002893">
    <property type="entry name" value="Znf_MYND"/>
</dbReference>
<dbReference type="GO" id="GO:0008270">
    <property type="term" value="F:zinc ion binding"/>
    <property type="evidence" value="ECO:0007669"/>
    <property type="project" value="UniProtKB-KW"/>
</dbReference>
<reference evidence="7" key="2">
    <citation type="submission" date="2015-01" db="EMBL/GenBank/DDBJ databases">
        <title>Evolutionary Origins and Diversification of the Mycorrhizal Mutualists.</title>
        <authorList>
            <consortium name="DOE Joint Genome Institute"/>
            <consortium name="Mycorrhizal Genomics Consortium"/>
            <person name="Kohler A."/>
            <person name="Kuo A."/>
            <person name="Nagy L.G."/>
            <person name="Floudas D."/>
            <person name="Copeland A."/>
            <person name="Barry K.W."/>
            <person name="Cichocki N."/>
            <person name="Veneault-Fourrey C."/>
            <person name="LaButti K."/>
            <person name="Lindquist E.A."/>
            <person name="Lipzen A."/>
            <person name="Lundell T."/>
            <person name="Morin E."/>
            <person name="Murat C."/>
            <person name="Riley R."/>
            <person name="Ohm R."/>
            <person name="Sun H."/>
            <person name="Tunlid A."/>
            <person name="Henrissat B."/>
            <person name="Grigoriev I.V."/>
            <person name="Hibbett D.S."/>
            <person name="Martin F."/>
        </authorList>
    </citation>
    <scope>NUCLEOTIDE SEQUENCE [LARGE SCALE GENOMIC DNA]</scope>
    <source>
        <strain evidence="7">MUT 4182</strain>
    </source>
</reference>
<evidence type="ECO:0000313" key="6">
    <source>
        <dbReference type="EMBL" id="KIO25498.1"/>
    </source>
</evidence>
<keyword evidence="1" id="KW-0479">Metal-binding</keyword>
<dbReference type="InterPro" id="IPR058258">
    <property type="entry name" value="CcmS-like"/>
</dbReference>
<evidence type="ECO:0000256" key="3">
    <source>
        <dbReference type="ARBA" id="ARBA00022833"/>
    </source>
</evidence>
<dbReference type="OrthoDB" id="3184230at2759"/>
<dbReference type="Pfam" id="PF01753">
    <property type="entry name" value="zf-MYND"/>
    <property type="match status" value="1"/>
</dbReference>
<dbReference type="PROSITE" id="PS50865">
    <property type="entry name" value="ZF_MYND_2"/>
    <property type="match status" value="1"/>
</dbReference>
<dbReference type="Pfam" id="PF26617">
    <property type="entry name" value="CcmS-like"/>
    <property type="match status" value="1"/>
</dbReference>
<dbReference type="STRING" id="1051891.A0A0C3KVK1"/>
<reference evidence="6 7" key="1">
    <citation type="submission" date="2014-04" db="EMBL/GenBank/DDBJ databases">
        <authorList>
            <consortium name="DOE Joint Genome Institute"/>
            <person name="Kuo A."/>
            <person name="Girlanda M."/>
            <person name="Perotto S."/>
            <person name="Kohler A."/>
            <person name="Nagy L.G."/>
            <person name="Floudas D."/>
            <person name="Copeland A."/>
            <person name="Barry K.W."/>
            <person name="Cichocki N."/>
            <person name="Veneault-Fourrey C."/>
            <person name="LaButti K."/>
            <person name="Lindquist E.A."/>
            <person name="Lipzen A."/>
            <person name="Lundell T."/>
            <person name="Morin E."/>
            <person name="Murat C."/>
            <person name="Sun H."/>
            <person name="Tunlid A."/>
            <person name="Henrissat B."/>
            <person name="Grigoriev I.V."/>
            <person name="Hibbett D.S."/>
            <person name="Martin F."/>
            <person name="Nordberg H.P."/>
            <person name="Cantor M.N."/>
            <person name="Hua S.X."/>
        </authorList>
    </citation>
    <scope>NUCLEOTIDE SEQUENCE [LARGE SCALE GENOMIC DNA]</scope>
    <source>
        <strain evidence="6 7">MUT 4182</strain>
    </source>
</reference>
<keyword evidence="2 4" id="KW-0863">Zinc-finger</keyword>
<sequence>MSTSNCMAPGCDFREEVKIGEDGRPFTNKLMKCGRCKKLAYCSKECQTRHWPEHKKICKQLRDDPSVTPMDDLHEVYEQLSGPLYGRHAPASERIIWHSVSDSDAKTQKMNKFMSQVDIEQVGQYAVEKFCGFGRGAVAFNMNFPVLQAAGFAQFLWAPLEIIRKSDDDRLVDIVSTYDPTRQFVVAYLLPSADGLAVDIWTTTLLCTFPPFIVAQIKAAAIEHERSDKLSQKRR</sequence>
<organism evidence="6 7">
    <name type="scientific">Tulasnella calospora MUT 4182</name>
    <dbReference type="NCBI Taxonomy" id="1051891"/>
    <lineage>
        <taxon>Eukaryota</taxon>
        <taxon>Fungi</taxon>
        <taxon>Dikarya</taxon>
        <taxon>Basidiomycota</taxon>
        <taxon>Agaricomycotina</taxon>
        <taxon>Agaricomycetes</taxon>
        <taxon>Cantharellales</taxon>
        <taxon>Tulasnellaceae</taxon>
        <taxon>Tulasnella</taxon>
    </lineage>
</organism>
<protein>
    <recommendedName>
        <fullName evidence="5">MYND-type domain-containing protein</fullName>
    </recommendedName>
</protein>
<evidence type="ECO:0000256" key="2">
    <source>
        <dbReference type="ARBA" id="ARBA00022771"/>
    </source>
</evidence>
<dbReference type="Gene3D" id="6.10.140.2220">
    <property type="match status" value="1"/>
</dbReference>
<name>A0A0C3KVK1_9AGAM</name>
<evidence type="ECO:0000256" key="4">
    <source>
        <dbReference type="PROSITE-ProRule" id="PRU00134"/>
    </source>
</evidence>
<dbReference type="EMBL" id="KN823041">
    <property type="protein sequence ID" value="KIO25498.1"/>
    <property type="molecule type" value="Genomic_DNA"/>
</dbReference>
<dbReference type="Proteomes" id="UP000054248">
    <property type="component" value="Unassembled WGS sequence"/>
</dbReference>
<evidence type="ECO:0000313" key="7">
    <source>
        <dbReference type="Proteomes" id="UP000054248"/>
    </source>
</evidence>
<keyword evidence="3" id="KW-0862">Zinc</keyword>
<dbReference type="AlphaFoldDB" id="A0A0C3KVK1"/>
<feature type="domain" description="MYND-type" evidence="5">
    <location>
        <begin position="8"/>
        <end position="58"/>
    </location>
</feature>
<gene>
    <name evidence="6" type="ORF">M407DRAFT_244084</name>
</gene>
<dbReference type="SUPFAM" id="SSF144232">
    <property type="entry name" value="HIT/MYND zinc finger-like"/>
    <property type="match status" value="1"/>
</dbReference>
<proteinExistence type="predicted"/>